<dbReference type="PANTHER" id="PTHR43037">
    <property type="entry name" value="UNNAMED PRODUCT-RELATED"/>
    <property type="match status" value="1"/>
</dbReference>
<reference evidence="3 4" key="1">
    <citation type="submission" date="2016-10" db="EMBL/GenBank/DDBJ databases">
        <authorList>
            <person name="de Groot N.N."/>
        </authorList>
    </citation>
    <scope>NUCLEOTIDE SEQUENCE [LARGE SCALE GENOMIC DNA]</scope>
    <source>
        <strain evidence="3 4">NE2</strain>
    </source>
</reference>
<evidence type="ECO:0000313" key="4">
    <source>
        <dbReference type="Proteomes" id="UP000198755"/>
    </source>
</evidence>
<dbReference type="Proteomes" id="UP000198755">
    <property type="component" value="Unassembled WGS sequence"/>
</dbReference>
<evidence type="ECO:0000256" key="1">
    <source>
        <dbReference type="ARBA" id="ARBA00022729"/>
    </source>
</evidence>
<dbReference type="SUPFAM" id="SSF53474">
    <property type="entry name" value="alpha/beta-Hydrolases"/>
    <property type="match status" value="1"/>
</dbReference>
<organism evidence="3 4">
    <name type="scientific">Methylocapsa palsarum</name>
    <dbReference type="NCBI Taxonomy" id="1612308"/>
    <lineage>
        <taxon>Bacteria</taxon>
        <taxon>Pseudomonadati</taxon>
        <taxon>Pseudomonadota</taxon>
        <taxon>Alphaproteobacteria</taxon>
        <taxon>Hyphomicrobiales</taxon>
        <taxon>Beijerinckiaceae</taxon>
        <taxon>Methylocapsa</taxon>
    </lineage>
</organism>
<dbReference type="InterPro" id="IPR029058">
    <property type="entry name" value="AB_hydrolase_fold"/>
</dbReference>
<dbReference type="PANTHER" id="PTHR43037:SF1">
    <property type="entry name" value="BLL1128 PROTEIN"/>
    <property type="match status" value="1"/>
</dbReference>
<evidence type="ECO:0000259" key="2">
    <source>
        <dbReference type="Pfam" id="PF12697"/>
    </source>
</evidence>
<dbReference type="Gene3D" id="3.40.50.1820">
    <property type="entry name" value="alpha/beta hydrolase"/>
    <property type="match status" value="1"/>
</dbReference>
<feature type="domain" description="AB hydrolase-1" evidence="2">
    <location>
        <begin position="103"/>
        <end position="211"/>
    </location>
</feature>
<dbReference type="STRING" id="1612308.SAMN05444581_11845"/>
<evidence type="ECO:0000313" key="3">
    <source>
        <dbReference type="EMBL" id="SFK76011.1"/>
    </source>
</evidence>
<dbReference type="InterPro" id="IPR050955">
    <property type="entry name" value="Plant_Biomass_Hydrol_Est"/>
</dbReference>
<keyword evidence="4" id="KW-1185">Reference proteome</keyword>
<sequence length="319" mass="33289">MAGLCEMAVGRSVGTSLGRLVLRSVMAAGLAVLAIAGASATAFAAAGRVTIESGGSARTALLVQHRRLKQARRPVVVVLRGGRDKASHQRRIFGLEDMARGSGPILVYPDPQGHWAESPGPEMNRDTGFVRDLIGKLVSDGLADRRKVFLIGISSGGALALRLACENSALFAGVAVVISSMPADLGATCAPSRPLPFLIIAGTADTQVPFTGGKANLPDNKSEFLAVDATLGIFGKAAGCGEGRTSMAFPDRNPRDGSRAYLDKLTGCKVPVALVRIEGGGHSIPGHWNPGDPESGPAARNNDIESAKLIWDFFREAQE</sequence>
<dbReference type="EMBL" id="FOSN01000018">
    <property type="protein sequence ID" value="SFK76011.1"/>
    <property type="molecule type" value="Genomic_DNA"/>
</dbReference>
<dbReference type="RefSeq" id="WP_244532394.1">
    <property type="nucleotide sequence ID" value="NZ_FOSN01000018.1"/>
</dbReference>
<proteinExistence type="predicted"/>
<name>A0A1I4C7C1_9HYPH</name>
<dbReference type="Pfam" id="PF12697">
    <property type="entry name" value="Abhydrolase_6"/>
    <property type="match status" value="1"/>
</dbReference>
<dbReference type="AlphaFoldDB" id="A0A1I4C7C1"/>
<keyword evidence="1" id="KW-0732">Signal</keyword>
<dbReference type="InterPro" id="IPR000073">
    <property type="entry name" value="AB_hydrolase_1"/>
</dbReference>
<protein>
    <submittedName>
        <fullName evidence="3">Polyhydroxybutyrate depolymerase</fullName>
    </submittedName>
</protein>
<gene>
    <name evidence="3" type="ORF">SAMN05444581_11845</name>
</gene>
<accession>A0A1I4C7C1</accession>